<dbReference type="AlphaFoldDB" id="A0A9D9NFP1"/>
<dbReference type="PANTHER" id="PTHR14859:SF15">
    <property type="entry name" value="ENDONUCLEASE_EXONUCLEASE_PHOSPHATASE DOMAIN-CONTAINING PROTEIN"/>
    <property type="match status" value="1"/>
</dbReference>
<gene>
    <name evidence="2" type="ORF">IAB82_06020</name>
</gene>
<reference evidence="2" key="2">
    <citation type="journal article" date="2021" name="PeerJ">
        <title>Extensive microbial diversity within the chicken gut microbiome revealed by metagenomics and culture.</title>
        <authorList>
            <person name="Gilroy R."/>
            <person name="Ravi A."/>
            <person name="Getino M."/>
            <person name="Pursley I."/>
            <person name="Horton D.L."/>
            <person name="Alikhan N.F."/>
            <person name="Baker D."/>
            <person name="Gharbi K."/>
            <person name="Hall N."/>
            <person name="Watson M."/>
            <person name="Adriaenssens E.M."/>
            <person name="Foster-Nyarko E."/>
            <person name="Jarju S."/>
            <person name="Secka A."/>
            <person name="Antonio M."/>
            <person name="Oren A."/>
            <person name="Chaudhuri R.R."/>
            <person name="La Ragione R."/>
            <person name="Hildebrand F."/>
            <person name="Pallen M.J."/>
        </authorList>
    </citation>
    <scope>NUCLEOTIDE SEQUENCE</scope>
    <source>
        <strain evidence="2">B2-22910</strain>
    </source>
</reference>
<keyword evidence="2" id="KW-0540">Nuclease</keyword>
<organism evidence="2 3">
    <name type="scientific">Candidatus Cryptobacteroides faecavium</name>
    <dbReference type="NCBI Taxonomy" id="2840762"/>
    <lineage>
        <taxon>Bacteria</taxon>
        <taxon>Pseudomonadati</taxon>
        <taxon>Bacteroidota</taxon>
        <taxon>Bacteroidia</taxon>
        <taxon>Bacteroidales</taxon>
        <taxon>Candidatus Cryptobacteroides</taxon>
    </lineage>
</organism>
<dbReference type="SUPFAM" id="SSF56219">
    <property type="entry name" value="DNase I-like"/>
    <property type="match status" value="1"/>
</dbReference>
<dbReference type="InterPro" id="IPR051916">
    <property type="entry name" value="GPI-anchor_lipid_remodeler"/>
</dbReference>
<keyword evidence="2" id="KW-0378">Hydrolase</keyword>
<proteinExistence type="predicted"/>
<dbReference type="Proteomes" id="UP000823603">
    <property type="component" value="Unassembled WGS sequence"/>
</dbReference>
<accession>A0A9D9NFP1</accession>
<dbReference type="Gene3D" id="3.60.10.10">
    <property type="entry name" value="Endonuclease/exonuclease/phosphatase"/>
    <property type="match status" value="1"/>
</dbReference>
<comment type="caution">
    <text evidence="2">The sequence shown here is derived from an EMBL/GenBank/DDBJ whole genome shotgun (WGS) entry which is preliminary data.</text>
</comment>
<dbReference type="InterPro" id="IPR005135">
    <property type="entry name" value="Endo/exonuclease/phosphatase"/>
</dbReference>
<protein>
    <submittedName>
        <fullName evidence="2">Endonuclease/exonuclease/phosphatase family protein</fullName>
    </submittedName>
</protein>
<sequence length="263" mass="28408">MDRHILPVACLAVAISLLQGCGDGRTLNIVSYNVGTFTKYEENSMQMIAGMMKEIGADAISLNELDSCTARTGATYQLKSFAGIMGGWQYKFGRAMPYDGGAYGDGIVVPADSKVVAGRSVGLPKMDGAEPRVMVVMELEDYAIASVHLDHMSETAQLAQVKVINTVMSDMFGDSSKPVFLCGDMNAEPDSPTMKEFAGLWTVITPEQPTFPSENPDSCIDYILALNNKAKYRVVKAEVLEHFSCGDVTKASDHLPVMVEVAL</sequence>
<dbReference type="GO" id="GO:0016020">
    <property type="term" value="C:membrane"/>
    <property type="evidence" value="ECO:0007669"/>
    <property type="project" value="GOC"/>
</dbReference>
<dbReference type="EMBL" id="JADIMB010000087">
    <property type="protein sequence ID" value="MBO8471335.1"/>
    <property type="molecule type" value="Genomic_DNA"/>
</dbReference>
<feature type="domain" description="Endonuclease/exonuclease/phosphatase" evidence="1">
    <location>
        <begin position="31"/>
        <end position="254"/>
    </location>
</feature>
<evidence type="ECO:0000313" key="2">
    <source>
        <dbReference type="EMBL" id="MBO8471335.1"/>
    </source>
</evidence>
<dbReference type="PROSITE" id="PS51257">
    <property type="entry name" value="PROKAR_LIPOPROTEIN"/>
    <property type="match status" value="1"/>
</dbReference>
<reference evidence="2" key="1">
    <citation type="submission" date="2020-10" db="EMBL/GenBank/DDBJ databases">
        <authorList>
            <person name="Gilroy R."/>
        </authorList>
    </citation>
    <scope>NUCLEOTIDE SEQUENCE</scope>
    <source>
        <strain evidence="2">B2-22910</strain>
    </source>
</reference>
<dbReference type="GO" id="GO:0004519">
    <property type="term" value="F:endonuclease activity"/>
    <property type="evidence" value="ECO:0007669"/>
    <property type="project" value="UniProtKB-KW"/>
</dbReference>
<dbReference type="InterPro" id="IPR036691">
    <property type="entry name" value="Endo/exonu/phosph_ase_sf"/>
</dbReference>
<evidence type="ECO:0000259" key="1">
    <source>
        <dbReference type="Pfam" id="PF03372"/>
    </source>
</evidence>
<dbReference type="PANTHER" id="PTHR14859">
    <property type="entry name" value="CALCOFLUOR WHITE HYPERSENSITIVE PROTEIN PRECURSOR"/>
    <property type="match status" value="1"/>
</dbReference>
<evidence type="ECO:0000313" key="3">
    <source>
        <dbReference type="Proteomes" id="UP000823603"/>
    </source>
</evidence>
<dbReference type="GO" id="GO:0006506">
    <property type="term" value="P:GPI anchor biosynthetic process"/>
    <property type="evidence" value="ECO:0007669"/>
    <property type="project" value="TreeGrafter"/>
</dbReference>
<dbReference type="Pfam" id="PF03372">
    <property type="entry name" value="Exo_endo_phos"/>
    <property type="match status" value="1"/>
</dbReference>
<name>A0A9D9NFP1_9BACT</name>
<keyword evidence="2" id="KW-0255">Endonuclease</keyword>